<dbReference type="Proteomes" id="UP000325577">
    <property type="component" value="Linkage Group LG5"/>
</dbReference>
<dbReference type="EMBL" id="CM018048">
    <property type="protein sequence ID" value="KAA8520814.1"/>
    <property type="molecule type" value="Genomic_DNA"/>
</dbReference>
<evidence type="ECO:0000256" key="1">
    <source>
        <dbReference type="SAM" id="Coils"/>
    </source>
</evidence>
<keyword evidence="3" id="KW-1185">Reference proteome</keyword>
<protein>
    <submittedName>
        <fullName evidence="2">Uncharacterized protein</fullName>
    </submittedName>
</protein>
<keyword evidence="1" id="KW-0175">Coiled coil</keyword>
<reference evidence="2 3" key="1">
    <citation type="submission" date="2019-09" db="EMBL/GenBank/DDBJ databases">
        <title>A chromosome-level genome assembly of the Chinese tupelo Nyssa sinensis.</title>
        <authorList>
            <person name="Yang X."/>
            <person name="Kang M."/>
            <person name="Yang Y."/>
            <person name="Xiong H."/>
            <person name="Wang M."/>
            <person name="Zhang Z."/>
            <person name="Wang Z."/>
            <person name="Wu H."/>
            <person name="Ma T."/>
            <person name="Liu J."/>
            <person name="Xi Z."/>
        </authorList>
    </citation>
    <scope>NUCLEOTIDE SEQUENCE [LARGE SCALE GENOMIC DNA]</scope>
    <source>
        <strain evidence="2">J267</strain>
        <tissue evidence="2">Leaf</tissue>
    </source>
</reference>
<sequence length="216" mass="24710">MGLKRRELIPQHFELGEVSSHRGGALNKIVNFLFKLEHPSRSTHRRYLRGKSRCEMYETLSKNEDQLDAVENMESDNFELTRCPNKLMREISEEKHVVNENSERNSITEEKNSAEDLSTILNQMRLEEESLRSLQEEEEKLSISGAGLESINSTTEEATSENNANIAVEGDKVEIINEGLEHLEISSRTTESVDASYMDDNSSEQSWMLDPCQTRV</sequence>
<dbReference type="AlphaFoldDB" id="A0A5J4ZSJ1"/>
<proteinExistence type="predicted"/>
<gene>
    <name evidence="2" type="ORF">F0562_011487</name>
</gene>
<name>A0A5J4ZSJ1_9ASTE</name>
<evidence type="ECO:0000313" key="2">
    <source>
        <dbReference type="EMBL" id="KAA8520814.1"/>
    </source>
</evidence>
<feature type="coiled-coil region" evidence="1">
    <location>
        <begin position="117"/>
        <end position="144"/>
    </location>
</feature>
<accession>A0A5J4ZSJ1</accession>
<dbReference type="OrthoDB" id="446759at2759"/>
<organism evidence="2 3">
    <name type="scientific">Nyssa sinensis</name>
    <dbReference type="NCBI Taxonomy" id="561372"/>
    <lineage>
        <taxon>Eukaryota</taxon>
        <taxon>Viridiplantae</taxon>
        <taxon>Streptophyta</taxon>
        <taxon>Embryophyta</taxon>
        <taxon>Tracheophyta</taxon>
        <taxon>Spermatophyta</taxon>
        <taxon>Magnoliopsida</taxon>
        <taxon>eudicotyledons</taxon>
        <taxon>Gunneridae</taxon>
        <taxon>Pentapetalae</taxon>
        <taxon>asterids</taxon>
        <taxon>Cornales</taxon>
        <taxon>Nyssaceae</taxon>
        <taxon>Nyssa</taxon>
    </lineage>
</organism>
<evidence type="ECO:0000313" key="3">
    <source>
        <dbReference type="Proteomes" id="UP000325577"/>
    </source>
</evidence>